<reference evidence="2 3" key="1">
    <citation type="submission" date="2018-06" db="EMBL/GenBank/DDBJ databases">
        <title>Genomic Encyclopedia of Archaeal and Bacterial Type Strains, Phase II (KMG-II): from individual species to whole genera.</title>
        <authorList>
            <person name="Goeker M."/>
        </authorList>
    </citation>
    <scope>NUCLEOTIDE SEQUENCE [LARGE SCALE GENOMIC DNA]</scope>
    <source>
        <strain evidence="2 3">KACC 16626</strain>
    </source>
</reference>
<evidence type="ECO:0000313" key="2">
    <source>
        <dbReference type="EMBL" id="PYF01764.1"/>
    </source>
</evidence>
<keyword evidence="1" id="KW-0233">DNA recombination</keyword>
<dbReference type="InterPro" id="IPR013762">
    <property type="entry name" value="Integrase-like_cat_sf"/>
</dbReference>
<evidence type="ECO:0000256" key="1">
    <source>
        <dbReference type="ARBA" id="ARBA00023172"/>
    </source>
</evidence>
<dbReference type="OrthoDB" id="2736690at2"/>
<sequence>MEISEELFDSTYFIDNMLSDMEERFTGQNEYIINESYMDNEWILFDYYFKSKSYIYFDSIDEELQIILKSWILNLFENKLSPNHIRHIANIVIKAMRFTNNFSPEYEDEFNDFFNNNRDTNIFKAKKILTFLEYAGFEVSLNYYEILIEYTSSERLLTMYEIPSSKDVLKFDLIIKDFFNSHLSTQSFLVFFPVYFWWCLTNIIPLRISEFCFIKLDCLSQSNEGYILSLPRSKTRFTRELKYDKILISNELAENILRYKELTKDFDFRETLISYQVQQNSYLSKNTSNSSSYPYSYYYGLFDTILNKFYKEVVQGIYNFRILDLSDTLEITNDNKTIKRIRPNDTRYFAFLNMMLQGYHPIEMAALGGHTSIYSQLTYYNHLEYWVDSDLLDLANLNYHHFTELQSSFDEYFIIKSKIIPEVLINSTDTIPLEIGYCTDNNQNCPVDSHYICPYWRISSKEYTIHKKTIAKELQNRKSSVSLLFKNLIGLYNTAIFNLKDERYDNKNSSFNFKLRNNAKIVQDALYKLYTFKEKINYE</sequence>
<evidence type="ECO:0000313" key="3">
    <source>
        <dbReference type="Proteomes" id="UP000247416"/>
    </source>
</evidence>
<dbReference type="GO" id="GO:0006310">
    <property type="term" value="P:DNA recombination"/>
    <property type="evidence" value="ECO:0007669"/>
    <property type="project" value="UniProtKB-KW"/>
</dbReference>
<keyword evidence="3" id="KW-1185">Reference proteome</keyword>
<organism evidence="2 3">
    <name type="scientific">Ureibacillus chungkukjangi</name>
    <dbReference type="NCBI Taxonomy" id="1202712"/>
    <lineage>
        <taxon>Bacteria</taxon>
        <taxon>Bacillati</taxon>
        <taxon>Bacillota</taxon>
        <taxon>Bacilli</taxon>
        <taxon>Bacillales</taxon>
        <taxon>Caryophanaceae</taxon>
        <taxon>Ureibacillus</taxon>
    </lineage>
</organism>
<protein>
    <recommendedName>
        <fullName evidence="4">Phage integrase family protein</fullName>
    </recommendedName>
</protein>
<comment type="caution">
    <text evidence="2">The sequence shown here is derived from an EMBL/GenBank/DDBJ whole genome shotgun (WGS) entry which is preliminary data.</text>
</comment>
<accession>A0A318TAN9</accession>
<dbReference type="SUPFAM" id="SSF56349">
    <property type="entry name" value="DNA breaking-rejoining enzymes"/>
    <property type="match status" value="1"/>
</dbReference>
<dbReference type="InterPro" id="IPR011010">
    <property type="entry name" value="DNA_brk_join_enz"/>
</dbReference>
<dbReference type="Proteomes" id="UP000247416">
    <property type="component" value="Unassembled WGS sequence"/>
</dbReference>
<dbReference type="GO" id="GO:0003677">
    <property type="term" value="F:DNA binding"/>
    <property type="evidence" value="ECO:0007669"/>
    <property type="project" value="InterPro"/>
</dbReference>
<name>A0A318TAN9_9BACL</name>
<dbReference type="AlphaFoldDB" id="A0A318TAN9"/>
<dbReference type="GO" id="GO:0015074">
    <property type="term" value="P:DNA integration"/>
    <property type="evidence" value="ECO:0007669"/>
    <property type="project" value="InterPro"/>
</dbReference>
<dbReference type="EMBL" id="QJTJ01000058">
    <property type="protein sequence ID" value="PYF01764.1"/>
    <property type="molecule type" value="Genomic_DNA"/>
</dbReference>
<proteinExistence type="predicted"/>
<dbReference type="Gene3D" id="1.10.443.10">
    <property type="entry name" value="Intergrase catalytic core"/>
    <property type="match status" value="1"/>
</dbReference>
<dbReference type="RefSeq" id="WP_107937886.1">
    <property type="nucleotide sequence ID" value="NZ_CP085009.1"/>
</dbReference>
<gene>
    <name evidence="2" type="ORF">BJ095_1582</name>
</gene>
<evidence type="ECO:0008006" key="4">
    <source>
        <dbReference type="Google" id="ProtNLM"/>
    </source>
</evidence>